<keyword evidence="1" id="KW-0732">Signal</keyword>
<name>A0A1I6FTL8_9FLAO</name>
<evidence type="ECO:0000313" key="3">
    <source>
        <dbReference type="Proteomes" id="UP000199534"/>
    </source>
</evidence>
<protein>
    <recommendedName>
        <fullName evidence="4">HEAT repeat-containing protein</fullName>
    </recommendedName>
</protein>
<organism evidence="2 3">
    <name type="scientific">Robiginitalea myxolifaciens</name>
    <dbReference type="NCBI Taxonomy" id="400055"/>
    <lineage>
        <taxon>Bacteria</taxon>
        <taxon>Pseudomonadati</taxon>
        <taxon>Bacteroidota</taxon>
        <taxon>Flavobacteriia</taxon>
        <taxon>Flavobacteriales</taxon>
        <taxon>Flavobacteriaceae</taxon>
        <taxon>Robiginitalea</taxon>
    </lineage>
</organism>
<evidence type="ECO:0008006" key="4">
    <source>
        <dbReference type="Google" id="ProtNLM"/>
    </source>
</evidence>
<dbReference type="AlphaFoldDB" id="A0A1I6FTL8"/>
<feature type="signal peptide" evidence="1">
    <location>
        <begin position="1"/>
        <end position="18"/>
    </location>
</feature>
<evidence type="ECO:0000313" key="2">
    <source>
        <dbReference type="EMBL" id="SFR33300.1"/>
    </source>
</evidence>
<dbReference type="RefSeq" id="WP_143099905.1">
    <property type="nucleotide sequence ID" value="NZ_FOYQ01000001.1"/>
</dbReference>
<sequence>MACLALLLALTVPGQVWAQPAAPGFATTGVGQADEAKSTQEALPIELQVLTDSIAEVNQIHGPYIGFDNTQPEQYLRFVRLVERADCQELLACTSHDNATVRAYAFWGLARKQYPDLEKVLLDHAKDEEYVSEIQGGVLTQIPLIEFMQWVVDPDMLDGDESKKLDPAVHRKVAELRFSE</sequence>
<dbReference type="OrthoDB" id="834588at2"/>
<dbReference type="Proteomes" id="UP000199534">
    <property type="component" value="Unassembled WGS sequence"/>
</dbReference>
<reference evidence="2 3" key="1">
    <citation type="submission" date="2016-10" db="EMBL/GenBank/DDBJ databases">
        <authorList>
            <person name="de Groot N.N."/>
        </authorList>
    </citation>
    <scope>NUCLEOTIDE SEQUENCE [LARGE SCALE GENOMIC DNA]</scope>
    <source>
        <strain evidence="2 3">DSM 21019</strain>
    </source>
</reference>
<keyword evidence="3" id="KW-1185">Reference proteome</keyword>
<proteinExistence type="predicted"/>
<accession>A0A1I6FTL8</accession>
<feature type="chain" id="PRO_5011636382" description="HEAT repeat-containing protein" evidence="1">
    <location>
        <begin position="19"/>
        <end position="180"/>
    </location>
</feature>
<dbReference type="STRING" id="400055.SAMN04490243_0649"/>
<dbReference type="EMBL" id="FOYQ01000001">
    <property type="protein sequence ID" value="SFR33300.1"/>
    <property type="molecule type" value="Genomic_DNA"/>
</dbReference>
<evidence type="ECO:0000256" key="1">
    <source>
        <dbReference type="SAM" id="SignalP"/>
    </source>
</evidence>
<gene>
    <name evidence="2" type="ORF">SAMN04490243_0649</name>
</gene>